<evidence type="ECO:0000313" key="2">
    <source>
        <dbReference type="EMBL" id="AGB37537.1"/>
    </source>
</evidence>
<dbReference type="HOGENOM" id="CLU_159738_1_1_2"/>
<sequence>MAAPSKRSPDPDGDRPSKAIIAAIACHEGVDVTAVEPPAYDPLYSVVDPGALDEIFREHASPTTRVTLTYAGYEVIVFGDGRVEVTDPPTGETVARRFRD</sequence>
<dbReference type="GeneID" id="14404817"/>
<organism evidence="2 3">
    <name type="scientific">Natronococcus occultus SP4</name>
    <dbReference type="NCBI Taxonomy" id="694430"/>
    <lineage>
        <taxon>Archaea</taxon>
        <taxon>Methanobacteriati</taxon>
        <taxon>Methanobacteriota</taxon>
        <taxon>Stenosarchaea group</taxon>
        <taxon>Halobacteria</taxon>
        <taxon>Halobacteriales</taxon>
        <taxon>Natrialbaceae</taxon>
        <taxon>Natronococcus</taxon>
    </lineage>
</organism>
<accession>L0JWW8</accession>
<dbReference type="OrthoDB" id="221929at2157"/>
<evidence type="ECO:0000259" key="1">
    <source>
        <dbReference type="Pfam" id="PF18545"/>
    </source>
</evidence>
<dbReference type="KEGG" id="nou:Natoc_1733"/>
<protein>
    <recommendedName>
        <fullName evidence="1">Halobacterial output domain-containing protein</fullName>
    </recommendedName>
</protein>
<name>L0JWW8_9EURY</name>
<dbReference type="STRING" id="694430.Natoc_1733"/>
<dbReference type="AlphaFoldDB" id="L0JWW8"/>
<dbReference type="Proteomes" id="UP000010878">
    <property type="component" value="Chromosome"/>
</dbReference>
<dbReference type="Pfam" id="PF18545">
    <property type="entry name" value="HalOD1"/>
    <property type="match status" value="1"/>
</dbReference>
<dbReference type="RefSeq" id="WP_015320983.1">
    <property type="nucleotide sequence ID" value="NC_019974.1"/>
</dbReference>
<reference evidence="2 3" key="1">
    <citation type="submission" date="2012-11" db="EMBL/GenBank/DDBJ databases">
        <title>FINISHED of Natronococcus occultus SP4, DSM 3396.</title>
        <authorList>
            <consortium name="DOE Joint Genome Institute"/>
            <person name="Eisen J."/>
            <person name="Huntemann M."/>
            <person name="Wei C.-L."/>
            <person name="Han J."/>
            <person name="Detter J.C."/>
            <person name="Han C."/>
            <person name="Tapia R."/>
            <person name="Chen A."/>
            <person name="Kyrpides N."/>
            <person name="Mavromatis K."/>
            <person name="Markowitz V."/>
            <person name="Szeto E."/>
            <person name="Ivanova N."/>
            <person name="Mikhailova N."/>
            <person name="Ovchinnikova G."/>
            <person name="Pagani I."/>
            <person name="Pati A."/>
            <person name="Goodwin L."/>
            <person name="Nordberg H.P."/>
            <person name="Cantor M.N."/>
            <person name="Hua S.X."/>
            <person name="Woyke T."/>
            <person name="Eisen J."/>
            <person name="Klenk H.-P."/>
            <person name="Klenk H.-P."/>
        </authorList>
    </citation>
    <scope>NUCLEOTIDE SEQUENCE [LARGE SCALE GENOMIC DNA]</scope>
    <source>
        <strain evidence="2 3">SP4</strain>
    </source>
</reference>
<feature type="domain" description="Halobacterial output" evidence="1">
    <location>
        <begin position="13"/>
        <end position="86"/>
    </location>
</feature>
<dbReference type="eggNOG" id="arCOG08928">
    <property type="taxonomic scope" value="Archaea"/>
</dbReference>
<gene>
    <name evidence="2" type="ORF">Natoc_1733</name>
</gene>
<proteinExistence type="predicted"/>
<dbReference type="EMBL" id="CP003929">
    <property type="protein sequence ID" value="AGB37537.1"/>
    <property type="molecule type" value="Genomic_DNA"/>
</dbReference>
<dbReference type="InterPro" id="IPR040624">
    <property type="entry name" value="HalOD1"/>
</dbReference>
<keyword evidence="3" id="KW-1185">Reference proteome</keyword>
<evidence type="ECO:0000313" key="3">
    <source>
        <dbReference type="Proteomes" id="UP000010878"/>
    </source>
</evidence>